<dbReference type="EC" id="3.6.5.2" evidence="2"/>
<dbReference type="SMART" id="SM00175">
    <property type="entry name" value="RAB"/>
    <property type="match status" value="1"/>
</dbReference>
<name>A0A7R9PXY8_9ACAR</name>
<dbReference type="SUPFAM" id="SSF52540">
    <property type="entry name" value="P-loop containing nucleoside triphosphate hydrolases"/>
    <property type="match status" value="1"/>
</dbReference>
<dbReference type="PROSITE" id="PS51421">
    <property type="entry name" value="RAS"/>
    <property type="match status" value="1"/>
</dbReference>
<evidence type="ECO:0000256" key="2">
    <source>
        <dbReference type="ARBA" id="ARBA00011984"/>
    </source>
</evidence>
<comment type="catalytic activity">
    <reaction evidence="4">
        <text>GTP + H2O = GDP + phosphate + H(+)</text>
        <dbReference type="Rhea" id="RHEA:19669"/>
        <dbReference type="ChEBI" id="CHEBI:15377"/>
        <dbReference type="ChEBI" id="CHEBI:15378"/>
        <dbReference type="ChEBI" id="CHEBI:37565"/>
        <dbReference type="ChEBI" id="CHEBI:43474"/>
        <dbReference type="ChEBI" id="CHEBI:58189"/>
        <dbReference type="EC" id="3.6.5.2"/>
    </reaction>
</comment>
<dbReference type="EMBL" id="CAJPIZ010002085">
    <property type="protein sequence ID" value="CAG2104511.1"/>
    <property type="molecule type" value="Genomic_DNA"/>
</dbReference>
<evidence type="ECO:0000256" key="3">
    <source>
        <dbReference type="ARBA" id="ARBA00022801"/>
    </source>
</evidence>
<dbReference type="OrthoDB" id="18798at2759"/>
<dbReference type="AlphaFoldDB" id="A0A7R9PXY8"/>
<dbReference type="GO" id="GO:0003925">
    <property type="term" value="F:G protein activity"/>
    <property type="evidence" value="ECO:0007669"/>
    <property type="project" value="UniProtKB-EC"/>
</dbReference>
<proteinExistence type="inferred from homology"/>
<dbReference type="InterPro" id="IPR001806">
    <property type="entry name" value="Small_GTPase"/>
</dbReference>
<comment type="similarity">
    <text evidence="1">Belongs to the small GTPase superfamily. Ras family.</text>
</comment>
<accession>A0A7R9PXY8</accession>
<dbReference type="Gene3D" id="3.40.50.300">
    <property type="entry name" value="P-loop containing nucleotide triphosphate hydrolases"/>
    <property type="match status" value="1"/>
</dbReference>
<keyword evidence="3" id="KW-0378">Hydrolase</keyword>
<gene>
    <name evidence="5" type="ORF">OSB1V03_LOCUS4527</name>
</gene>
<sequence length="209" mass="23683">MANVEILDISKACADKENMATKDQIEWAENFVIIYSICDRNSFNLAQHYLRYITAIRGPVYVPIILLANKRDLEVGRQVSVDEGTTLALQFGSQFYEISAADSNLGVSQAFEWLLHESHRISHKSNNSHQNRSHKHRKLSIITVSRVFSAFGHVFGKSHNNSDDNNNTDSTASLIRRKNQTNYALNTRRKIANVMIPVVRRSAKPVISL</sequence>
<dbReference type="GO" id="GO:0005525">
    <property type="term" value="F:GTP binding"/>
    <property type="evidence" value="ECO:0007669"/>
    <property type="project" value="InterPro"/>
</dbReference>
<dbReference type="SMART" id="SM00173">
    <property type="entry name" value="RAS"/>
    <property type="match status" value="1"/>
</dbReference>
<organism evidence="5">
    <name type="scientific">Medioppia subpectinata</name>
    <dbReference type="NCBI Taxonomy" id="1979941"/>
    <lineage>
        <taxon>Eukaryota</taxon>
        <taxon>Metazoa</taxon>
        <taxon>Ecdysozoa</taxon>
        <taxon>Arthropoda</taxon>
        <taxon>Chelicerata</taxon>
        <taxon>Arachnida</taxon>
        <taxon>Acari</taxon>
        <taxon>Acariformes</taxon>
        <taxon>Sarcoptiformes</taxon>
        <taxon>Oribatida</taxon>
        <taxon>Brachypylina</taxon>
        <taxon>Oppioidea</taxon>
        <taxon>Oppiidae</taxon>
        <taxon>Medioppia</taxon>
    </lineage>
</organism>
<reference evidence="5" key="1">
    <citation type="submission" date="2020-11" db="EMBL/GenBank/DDBJ databases">
        <authorList>
            <person name="Tran Van P."/>
        </authorList>
    </citation>
    <scope>NUCLEOTIDE SEQUENCE</scope>
</reference>
<dbReference type="Pfam" id="PF00071">
    <property type="entry name" value="Ras"/>
    <property type="match status" value="1"/>
</dbReference>
<dbReference type="PROSITE" id="PS51419">
    <property type="entry name" value="RAB"/>
    <property type="match status" value="1"/>
</dbReference>
<evidence type="ECO:0000313" key="6">
    <source>
        <dbReference type="Proteomes" id="UP000759131"/>
    </source>
</evidence>
<dbReference type="InterPro" id="IPR027417">
    <property type="entry name" value="P-loop_NTPase"/>
</dbReference>
<protein>
    <recommendedName>
        <fullName evidence="2">small monomeric GTPase</fullName>
        <ecNumber evidence="2">3.6.5.2</ecNumber>
    </recommendedName>
</protein>
<dbReference type="InterPro" id="IPR051065">
    <property type="entry name" value="Ras-related_GTPase"/>
</dbReference>
<evidence type="ECO:0000256" key="1">
    <source>
        <dbReference type="ARBA" id="ARBA00008344"/>
    </source>
</evidence>
<dbReference type="PANTHER" id="PTHR45704">
    <property type="entry name" value="RAS-LIKE FAMILY MEMBER 11"/>
    <property type="match status" value="1"/>
</dbReference>
<dbReference type="EMBL" id="OC856660">
    <property type="protein sequence ID" value="CAD7624081.1"/>
    <property type="molecule type" value="Genomic_DNA"/>
</dbReference>
<keyword evidence="6" id="KW-1185">Reference proteome</keyword>
<dbReference type="Proteomes" id="UP000759131">
    <property type="component" value="Unassembled WGS sequence"/>
</dbReference>
<evidence type="ECO:0000313" key="5">
    <source>
        <dbReference type="EMBL" id="CAD7624081.1"/>
    </source>
</evidence>
<evidence type="ECO:0000256" key="4">
    <source>
        <dbReference type="ARBA" id="ARBA00048098"/>
    </source>
</evidence>